<accession>A0A2T3A0C8</accession>
<reference evidence="3 4" key="1">
    <citation type="journal article" date="2018" name="Mycol. Prog.">
        <title>Coniella lustricola, a new species from submerged detritus.</title>
        <authorList>
            <person name="Raudabaugh D.B."/>
            <person name="Iturriaga T."/>
            <person name="Carver A."/>
            <person name="Mondo S."/>
            <person name="Pangilinan J."/>
            <person name="Lipzen A."/>
            <person name="He G."/>
            <person name="Amirebrahimi M."/>
            <person name="Grigoriev I.V."/>
            <person name="Miller A.N."/>
        </authorList>
    </citation>
    <scope>NUCLEOTIDE SEQUENCE [LARGE SCALE GENOMIC DNA]</scope>
    <source>
        <strain evidence="3 4">B22-T-1</strain>
    </source>
</reference>
<dbReference type="Gene3D" id="3.30.2040.10">
    <property type="entry name" value="PSTPO5379-like domain"/>
    <property type="match status" value="1"/>
</dbReference>
<dbReference type="SUPFAM" id="SSF160920">
    <property type="entry name" value="PSTPO5379-like"/>
    <property type="match status" value="1"/>
</dbReference>
<dbReference type="InParanoid" id="A0A2T3A0C8"/>
<proteinExistence type="inferred from homology"/>
<keyword evidence="2" id="KW-0456">Lyase</keyword>
<dbReference type="FunFam" id="3.30.2040.10:FF:000001">
    <property type="entry name" value="D-glutamate cyclase, mitochondrial"/>
    <property type="match status" value="1"/>
</dbReference>
<evidence type="ECO:0000313" key="3">
    <source>
        <dbReference type="EMBL" id="PSR80490.1"/>
    </source>
</evidence>
<dbReference type="Proteomes" id="UP000241462">
    <property type="component" value="Unassembled WGS sequence"/>
</dbReference>
<dbReference type="OrthoDB" id="10262538at2759"/>
<organism evidence="3 4">
    <name type="scientific">Coniella lustricola</name>
    <dbReference type="NCBI Taxonomy" id="2025994"/>
    <lineage>
        <taxon>Eukaryota</taxon>
        <taxon>Fungi</taxon>
        <taxon>Dikarya</taxon>
        <taxon>Ascomycota</taxon>
        <taxon>Pezizomycotina</taxon>
        <taxon>Sordariomycetes</taxon>
        <taxon>Sordariomycetidae</taxon>
        <taxon>Diaporthales</taxon>
        <taxon>Schizoparmaceae</taxon>
        <taxon>Coniella</taxon>
    </lineage>
</organism>
<evidence type="ECO:0008006" key="5">
    <source>
        <dbReference type="Google" id="ProtNLM"/>
    </source>
</evidence>
<dbReference type="PANTHER" id="PTHR32022:SF10">
    <property type="entry name" value="D-GLUTAMATE CYCLASE, MITOCHONDRIAL"/>
    <property type="match status" value="1"/>
</dbReference>
<dbReference type="Pfam" id="PF07286">
    <property type="entry name" value="D-Glu_cyclase"/>
    <property type="match status" value="1"/>
</dbReference>
<protein>
    <recommendedName>
        <fullName evidence="5">DUF1445 domain-containing protein</fullName>
    </recommendedName>
</protein>
<dbReference type="STRING" id="2025994.A0A2T3A0C8"/>
<keyword evidence="4" id="KW-1185">Reference proteome</keyword>
<gene>
    <name evidence="3" type="ORF">BD289DRAFT_484957</name>
</gene>
<dbReference type="GO" id="GO:0006536">
    <property type="term" value="P:glutamate metabolic process"/>
    <property type="evidence" value="ECO:0007669"/>
    <property type="project" value="TreeGrafter"/>
</dbReference>
<dbReference type="InterPro" id="IPR009906">
    <property type="entry name" value="D-Glu_cyclase"/>
</dbReference>
<name>A0A2T3A0C8_9PEZI</name>
<dbReference type="PANTHER" id="PTHR32022">
    <property type="entry name" value="D-GLUTAMATE CYCLASE, MITOCHONDRIAL"/>
    <property type="match status" value="1"/>
</dbReference>
<evidence type="ECO:0000256" key="2">
    <source>
        <dbReference type="ARBA" id="ARBA00023239"/>
    </source>
</evidence>
<evidence type="ECO:0000256" key="1">
    <source>
        <dbReference type="ARBA" id="ARBA00007896"/>
    </source>
</evidence>
<dbReference type="AlphaFoldDB" id="A0A2T3A0C8"/>
<dbReference type="EMBL" id="KZ678529">
    <property type="protein sequence ID" value="PSR80490.1"/>
    <property type="molecule type" value="Genomic_DNA"/>
</dbReference>
<sequence>MSNPSSFNQYSTGHAVRLACRDQRLTSQTAGLAPSYLQANLLVLPARYANDFRLLCARNPVPCPLIAESSQPGNFTHLRSHLAAPLPDTILDAEGQATGNSAARVLDIAEDIDLRHDFPKYRIYENGQALGEDFLDIEALWTDMHVGFLIGCSYSFESALAASGLTPRHQLQGRNVPMYRTNIPLCPAGVFTGATYVVSMRPYRMQDVERVREITRPYVATHGEPIAWGWHGAKQLGIEDITQIQWGEQSLRNDGSGQAFDQSEEGYVPVFWGCGVTPQNAVMMAGLEGTVMAHSPGHMIVLDVREDHVFSVPV</sequence>
<evidence type="ECO:0000313" key="4">
    <source>
        <dbReference type="Proteomes" id="UP000241462"/>
    </source>
</evidence>
<dbReference type="Gene3D" id="3.40.1640.10">
    <property type="entry name" value="PSTPO5379-like"/>
    <property type="match status" value="1"/>
</dbReference>
<dbReference type="InterPro" id="IPR038021">
    <property type="entry name" value="Putative_hydro-lyase"/>
</dbReference>
<comment type="similarity">
    <text evidence="1">Belongs to the D-glutamate cyclase family.</text>
</comment>
<dbReference type="GO" id="GO:0047820">
    <property type="term" value="F:D-glutamate cyclase activity"/>
    <property type="evidence" value="ECO:0007669"/>
    <property type="project" value="TreeGrafter"/>
</dbReference>